<dbReference type="GeneID" id="92069988"/>
<protein>
    <submittedName>
        <fullName evidence="1">Uncharacterized protein</fullName>
    </submittedName>
</protein>
<gene>
    <name evidence="1" type="ORF">PG986_000704</name>
</gene>
<dbReference type="RefSeq" id="XP_066705819.1">
    <property type="nucleotide sequence ID" value="XM_066836926.1"/>
</dbReference>
<sequence length="156" mass="16764">MLMELATKGGDIFPRNRRLLQVFNLVGEGLDIRLGLLDITLEILVDGRNSATGSNAEGVWFAELVYAKSASQNARNTKGYGAAGDERIDFEPLMTKPASGNGSALRQMRLEVPTSDPGIQSATETGADGKNEWIARIFRTIVADVLLPASKSLIDG</sequence>
<reference evidence="1 2" key="1">
    <citation type="submission" date="2023-01" db="EMBL/GenBank/DDBJ databases">
        <title>Analysis of 21 Apiospora genomes using comparative genomics revels a genus with tremendous synthesis potential of carbohydrate active enzymes and secondary metabolites.</title>
        <authorList>
            <person name="Sorensen T."/>
        </authorList>
    </citation>
    <scope>NUCLEOTIDE SEQUENCE [LARGE SCALE GENOMIC DNA]</scope>
    <source>
        <strain evidence="1 2">CBS 24483</strain>
    </source>
</reference>
<comment type="caution">
    <text evidence="1">The sequence shown here is derived from an EMBL/GenBank/DDBJ whole genome shotgun (WGS) entry which is preliminary data.</text>
</comment>
<accession>A0ABR1QUR4</accession>
<dbReference type="EMBL" id="JAQQWE010000001">
    <property type="protein sequence ID" value="KAK7966427.1"/>
    <property type="molecule type" value="Genomic_DNA"/>
</dbReference>
<keyword evidence="2" id="KW-1185">Reference proteome</keyword>
<name>A0ABR1QUR4_9PEZI</name>
<dbReference type="Proteomes" id="UP001391051">
    <property type="component" value="Unassembled WGS sequence"/>
</dbReference>
<evidence type="ECO:0000313" key="1">
    <source>
        <dbReference type="EMBL" id="KAK7966427.1"/>
    </source>
</evidence>
<evidence type="ECO:0000313" key="2">
    <source>
        <dbReference type="Proteomes" id="UP001391051"/>
    </source>
</evidence>
<organism evidence="1 2">
    <name type="scientific">Apiospora aurea</name>
    <dbReference type="NCBI Taxonomy" id="335848"/>
    <lineage>
        <taxon>Eukaryota</taxon>
        <taxon>Fungi</taxon>
        <taxon>Dikarya</taxon>
        <taxon>Ascomycota</taxon>
        <taxon>Pezizomycotina</taxon>
        <taxon>Sordariomycetes</taxon>
        <taxon>Xylariomycetidae</taxon>
        <taxon>Amphisphaeriales</taxon>
        <taxon>Apiosporaceae</taxon>
        <taxon>Apiospora</taxon>
    </lineage>
</organism>
<proteinExistence type="predicted"/>